<comment type="cofactor">
    <cofactor evidence="1">
        <name>Zn(2+)</name>
        <dbReference type="ChEBI" id="CHEBI:29105"/>
    </cofactor>
</comment>
<comment type="similarity">
    <text evidence="2">Belongs to the endoribonuclease YbeY family.</text>
</comment>
<dbReference type="InterPro" id="IPR002036">
    <property type="entry name" value="YbeY"/>
</dbReference>
<dbReference type="GO" id="GO:0004519">
    <property type="term" value="F:endonuclease activity"/>
    <property type="evidence" value="ECO:0007669"/>
    <property type="project" value="UniProtKB-KW"/>
</dbReference>
<keyword evidence="5" id="KW-0255">Endonuclease</keyword>
<organism evidence="8 9">
    <name type="scientific">Lithocarpus litseifolius</name>
    <dbReference type="NCBI Taxonomy" id="425828"/>
    <lineage>
        <taxon>Eukaryota</taxon>
        <taxon>Viridiplantae</taxon>
        <taxon>Streptophyta</taxon>
        <taxon>Embryophyta</taxon>
        <taxon>Tracheophyta</taxon>
        <taxon>Spermatophyta</taxon>
        <taxon>Magnoliopsida</taxon>
        <taxon>eudicotyledons</taxon>
        <taxon>Gunneridae</taxon>
        <taxon>Pentapetalae</taxon>
        <taxon>rosids</taxon>
        <taxon>fabids</taxon>
        <taxon>Fagales</taxon>
        <taxon>Fagaceae</taxon>
        <taxon>Lithocarpus</taxon>
    </lineage>
</organism>
<keyword evidence="7" id="KW-0862">Zinc</keyword>
<evidence type="ECO:0000313" key="8">
    <source>
        <dbReference type="EMBL" id="KAK9983067.1"/>
    </source>
</evidence>
<dbReference type="Proteomes" id="UP001459277">
    <property type="component" value="Unassembled WGS sequence"/>
</dbReference>
<dbReference type="PANTHER" id="PTHR46986">
    <property type="entry name" value="ENDORIBONUCLEASE YBEY, CHLOROPLASTIC"/>
    <property type="match status" value="1"/>
</dbReference>
<accession>A0AAW2BB86</accession>
<proteinExistence type="inferred from homology"/>
<evidence type="ECO:0000256" key="2">
    <source>
        <dbReference type="ARBA" id="ARBA00010875"/>
    </source>
</evidence>
<dbReference type="HAMAP" id="MF_00009">
    <property type="entry name" value="Endoribonucl_YbeY"/>
    <property type="match status" value="1"/>
</dbReference>
<evidence type="ECO:0000256" key="3">
    <source>
        <dbReference type="ARBA" id="ARBA00022722"/>
    </source>
</evidence>
<keyword evidence="3" id="KW-0540">Nuclease</keyword>
<dbReference type="PROSITE" id="PS01306">
    <property type="entry name" value="UPF0054"/>
    <property type="match status" value="1"/>
</dbReference>
<dbReference type="AlphaFoldDB" id="A0AAW2BB86"/>
<dbReference type="EMBL" id="JAZDWU010000012">
    <property type="protein sequence ID" value="KAK9983067.1"/>
    <property type="molecule type" value="Genomic_DNA"/>
</dbReference>
<sequence>MAMKLAFDGLKDSAYKTRDTAINDVGGFESVELSVLLCNDEFIRKLNKEWRDEDHATDVISMSEHVPELKLPILMLGDIIISVETAARQAEERGHTLLDEIRILVVHGLLHLLGFDHELSEEAEAEMEKEEELLLKSLGWKGKGLIQSTYDAENSAYSHKENTDGNFCLSIMLFQRSFENNLTVRFSKDRKKEGSLRFYKPKFNYIFCDMDGEITLMIPSKFFAFFTPANARALKEGMSRGVKVVIATGKNEGRSNRLQQNRNYNRIESVNLRIEEKGAKEEGVCLDNWKKRAQIETLSLRRRKRRILLFDKFLKLKFNSKSSFEIKWKTSISSF</sequence>
<dbReference type="GO" id="GO:0046872">
    <property type="term" value="F:metal ion binding"/>
    <property type="evidence" value="ECO:0007669"/>
    <property type="project" value="UniProtKB-KW"/>
</dbReference>
<gene>
    <name evidence="8" type="ORF">SO802_032592</name>
</gene>
<comment type="caution">
    <text evidence="8">The sequence shown here is derived from an EMBL/GenBank/DDBJ whole genome shotgun (WGS) entry which is preliminary data.</text>
</comment>
<name>A0AAW2BB86_9ROSI</name>
<protein>
    <submittedName>
        <fullName evidence="8">Uncharacterized protein</fullName>
    </submittedName>
</protein>
<keyword evidence="6" id="KW-0378">Hydrolase</keyword>
<dbReference type="Gene3D" id="3.40.390.30">
    <property type="entry name" value="Metalloproteases ('zincins'), catalytic domain"/>
    <property type="match status" value="1"/>
</dbReference>
<reference evidence="8 9" key="1">
    <citation type="submission" date="2024-01" db="EMBL/GenBank/DDBJ databases">
        <title>A telomere-to-telomere, gap-free genome of sweet tea (Lithocarpus litseifolius).</title>
        <authorList>
            <person name="Zhou J."/>
        </authorList>
    </citation>
    <scope>NUCLEOTIDE SEQUENCE [LARGE SCALE GENOMIC DNA]</scope>
    <source>
        <strain evidence="8">Zhou-2022a</strain>
        <tissue evidence="8">Leaf</tissue>
    </source>
</reference>
<dbReference type="InterPro" id="IPR023091">
    <property type="entry name" value="MetalPrtase_cat_dom_sf_prd"/>
</dbReference>
<dbReference type="NCBIfam" id="TIGR00043">
    <property type="entry name" value="rRNA maturation RNase YbeY"/>
    <property type="match status" value="1"/>
</dbReference>
<dbReference type="GO" id="GO:0006364">
    <property type="term" value="P:rRNA processing"/>
    <property type="evidence" value="ECO:0007669"/>
    <property type="project" value="InterPro"/>
</dbReference>
<evidence type="ECO:0000256" key="7">
    <source>
        <dbReference type="ARBA" id="ARBA00022833"/>
    </source>
</evidence>
<evidence type="ECO:0000256" key="6">
    <source>
        <dbReference type="ARBA" id="ARBA00022801"/>
    </source>
</evidence>
<dbReference type="SUPFAM" id="SSF55486">
    <property type="entry name" value="Metalloproteases ('zincins'), catalytic domain"/>
    <property type="match status" value="1"/>
</dbReference>
<dbReference type="InterPro" id="IPR020549">
    <property type="entry name" value="YbeY_CS"/>
</dbReference>
<dbReference type="Pfam" id="PF02130">
    <property type="entry name" value="YbeY"/>
    <property type="match status" value="1"/>
</dbReference>
<evidence type="ECO:0000256" key="5">
    <source>
        <dbReference type="ARBA" id="ARBA00022759"/>
    </source>
</evidence>
<dbReference type="PANTHER" id="PTHR46986:SF1">
    <property type="entry name" value="ENDORIBONUCLEASE YBEY, CHLOROPLASTIC"/>
    <property type="match status" value="1"/>
</dbReference>
<evidence type="ECO:0000256" key="4">
    <source>
        <dbReference type="ARBA" id="ARBA00022723"/>
    </source>
</evidence>
<dbReference type="GO" id="GO:0004222">
    <property type="term" value="F:metalloendopeptidase activity"/>
    <property type="evidence" value="ECO:0007669"/>
    <property type="project" value="InterPro"/>
</dbReference>
<evidence type="ECO:0000313" key="9">
    <source>
        <dbReference type="Proteomes" id="UP001459277"/>
    </source>
</evidence>
<keyword evidence="9" id="KW-1185">Reference proteome</keyword>
<evidence type="ECO:0000256" key="1">
    <source>
        <dbReference type="ARBA" id="ARBA00001947"/>
    </source>
</evidence>
<keyword evidence="4" id="KW-0479">Metal-binding</keyword>